<evidence type="ECO:0000259" key="2">
    <source>
        <dbReference type="Pfam" id="PF02893"/>
    </source>
</evidence>
<gene>
    <name evidence="3" type="ORF">HK100_003774</name>
</gene>
<dbReference type="PANTHER" id="PTHR23319:SF4">
    <property type="entry name" value="GRAM DOMAIN CONTAINING 1B, ISOFORM E"/>
    <property type="match status" value="1"/>
</dbReference>
<evidence type="ECO:0000313" key="3">
    <source>
        <dbReference type="EMBL" id="KAJ3134122.1"/>
    </source>
</evidence>
<feature type="domain" description="GRAM" evidence="2">
    <location>
        <begin position="36"/>
        <end position="129"/>
    </location>
</feature>
<feature type="region of interest" description="Disordered" evidence="1">
    <location>
        <begin position="176"/>
        <end position="213"/>
    </location>
</feature>
<evidence type="ECO:0000256" key="1">
    <source>
        <dbReference type="SAM" id="MobiDB-lite"/>
    </source>
</evidence>
<dbReference type="Gene3D" id="2.30.29.30">
    <property type="entry name" value="Pleckstrin-homology domain (PH domain)/Phosphotyrosine-binding domain (PTB)"/>
    <property type="match status" value="1"/>
</dbReference>
<dbReference type="AlphaFoldDB" id="A0AAD5XGW5"/>
<feature type="region of interest" description="Disordered" evidence="1">
    <location>
        <begin position="408"/>
        <end position="444"/>
    </location>
</feature>
<feature type="region of interest" description="Disordered" evidence="1">
    <location>
        <begin position="263"/>
        <end position="304"/>
    </location>
</feature>
<dbReference type="GO" id="GO:0140268">
    <property type="term" value="C:endoplasmic reticulum-plasma membrane contact site"/>
    <property type="evidence" value="ECO:0007669"/>
    <property type="project" value="TreeGrafter"/>
</dbReference>
<proteinExistence type="predicted"/>
<evidence type="ECO:0000313" key="4">
    <source>
        <dbReference type="Proteomes" id="UP001211907"/>
    </source>
</evidence>
<organism evidence="3 4">
    <name type="scientific">Physocladia obscura</name>
    <dbReference type="NCBI Taxonomy" id="109957"/>
    <lineage>
        <taxon>Eukaryota</taxon>
        <taxon>Fungi</taxon>
        <taxon>Fungi incertae sedis</taxon>
        <taxon>Chytridiomycota</taxon>
        <taxon>Chytridiomycota incertae sedis</taxon>
        <taxon>Chytridiomycetes</taxon>
        <taxon>Chytridiales</taxon>
        <taxon>Chytriomycetaceae</taxon>
        <taxon>Physocladia</taxon>
    </lineage>
</organism>
<feature type="compositionally biased region" description="Polar residues" evidence="1">
    <location>
        <begin position="276"/>
        <end position="287"/>
    </location>
</feature>
<dbReference type="GO" id="GO:0032934">
    <property type="term" value="F:sterol binding"/>
    <property type="evidence" value="ECO:0007669"/>
    <property type="project" value="TreeGrafter"/>
</dbReference>
<feature type="compositionally biased region" description="Low complexity" evidence="1">
    <location>
        <begin position="263"/>
        <end position="275"/>
    </location>
</feature>
<feature type="compositionally biased region" description="Polar residues" evidence="1">
    <location>
        <begin position="432"/>
        <end position="444"/>
    </location>
</feature>
<dbReference type="InterPro" id="IPR011993">
    <property type="entry name" value="PH-like_dom_sf"/>
</dbReference>
<feature type="compositionally biased region" description="Polar residues" evidence="1">
    <location>
        <begin position="184"/>
        <end position="213"/>
    </location>
</feature>
<dbReference type="PANTHER" id="PTHR23319">
    <property type="entry name" value="GRAM DOMAIN CONTAINING 1B, ISOFORM E"/>
    <property type="match status" value="1"/>
</dbReference>
<dbReference type="Proteomes" id="UP001211907">
    <property type="component" value="Unassembled WGS sequence"/>
</dbReference>
<feature type="compositionally biased region" description="Low complexity" evidence="1">
    <location>
        <begin position="453"/>
        <end position="464"/>
    </location>
</feature>
<dbReference type="GO" id="GO:0032366">
    <property type="term" value="P:intracellular sterol transport"/>
    <property type="evidence" value="ECO:0007669"/>
    <property type="project" value="TreeGrafter"/>
</dbReference>
<comment type="caution">
    <text evidence="3">The sequence shown here is derived from an EMBL/GenBank/DDBJ whole genome shotgun (WGS) entry which is preliminary data.</text>
</comment>
<dbReference type="InterPro" id="IPR004182">
    <property type="entry name" value="GRAM"/>
</dbReference>
<sequence>MSSHLSKASEEHLDAKTITTAATTMNNSPIPGGFVEYPCALLTQTKPSFIIQGRLRITPLSVIFYANILGILKEEIEIKLSDIVSFKKSKTALIFPTAIKIRTMSSSYTFTNLVQRDTAFNILDKVVRLVQQEVKDGLDETNRKIDSTDTAFHENDMQRGSSSQFEYYSTSNFSLSPETDRRMSSTSQQSFAADIRSQNITPPSSIAPSQSSYVDANDHIPESLDGFAQNGGLLDGGFSMNEIYGSLTPQRRTSISIGSRIKSVLSSTRSRQSSSENLKGNINSETTLPDRRSNTSGGFQPKRPVFWNLDGPEVDINSLRRRTVTASSSYVTTPEPSIHQQQYNDEQLSFPDKRRSTIAISNSTAPSLERRWRLSPSPLPAFSTMKAPELNIQQYSMEKTPSKLLVASKSKKIPSPDDETSSDGAAAGGKSPTESLTDSESRTNRSGFFQTFSVSTPVPPTSTSRGVILPNRRGARRIGGTGGTVMAQRRRSSSLGRHNIYQEAAVELARMEKAKNAATVAAATATGAAGTTATVASVDDGEDHEVQSILADIDGNISASSTNNGSISGAIGQSE</sequence>
<dbReference type="GO" id="GO:0005789">
    <property type="term" value="C:endoplasmic reticulum membrane"/>
    <property type="evidence" value="ECO:0007669"/>
    <property type="project" value="TreeGrafter"/>
</dbReference>
<dbReference type="Pfam" id="PF02893">
    <property type="entry name" value="GRAM"/>
    <property type="match status" value="1"/>
</dbReference>
<accession>A0AAD5XGW5</accession>
<protein>
    <recommendedName>
        <fullName evidence="2">GRAM domain-containing protein</fullName>
    </recommendedName>
</protein>
<name>A0AAD5XGW5_9FUNG</name>
<dbReference type="GO" id="GO:0005886">
    <property type="term" value="C:plasma membrane"/>
    <property type="evidence" value="ECO:0007669"/>
    <property type="project" value="TreeGrafter"/>
</dbReference>
<dbReference type="InterPro" id="IPR051482">
    <property type="entry name" value="Cholesterol_transport"/>
</dbReference>
<dbReference type="GO" id="GO:0120015">
    <property type="term" value="F:sterol transfer activity"/>
    <property type="evidence" value="ECO:0007669"/>
    <property type="project" value="TreeGrafter"/>
</dbReference>
<dbReference type="EMBL" id="JADGJH010000197">
    <property type="protein sequence ID" value="KAJ3134122.1"/>
    <property type="molecule type" value="Genomic_DNA"/>
</dbReference>
<keyword evidence="4" id="KW-1185">Reference proteome</keyword>
<feature type="region of interest" description="Disordered" evidence="1">
    <location>
        <begin position="449"/>
        <end position="468"/>
    </location>
</feature>
<reference evidence="3" key="1">
    <citation type="submission" date="2020-05" db="EMBL/GenBank/DDBJ databases">
        <title>Phylogenomic resolution of chytrid fungi.</title>
        <authorList>
            <person name="Stajich J.E."/>
            <person name="Amses K."/>
            <person name="Simmons R."/>
            <person name="Seto K."/>
            <person name="Myers J."/>
            <person name="Bonds A."/>
            <person name="Quandt C.A."/>
            <person name="Barry K."/>
            <person name="Liu P."/>
            <person name="Grigoriev I."/>
            <person name="Longcore J.E."/>
            <person name="James T.Y."/>
        </authorList>
    </citation>
    <scope>NUCLEOTIDE SEQUENCE</scope>
    <source>
        <strain evidence="3">JEL0513</strain>
    </source>
</reference>